<feature type="region of interest" description="Disordered" evidence="2">
    <location>
        <begin position="44"/>
        <end position="138"/>
    </location>
</feature>
<dbReference type="GO" id="GO:0005737">
    <property type="term" value="C:cytoplasm"/>
    <property type="evidence" value="ECO:0007669"/>
    <property type="project" value="InterPro"/>
</dbReference>
<dbReference type="SUPFAM" id="SSF102114">
    <property type="entry name" value="Radical SAM enzymes"/>
    <property type="match status" value="2"/>
</dbReference>
<comment type="similarity">
    <text evidence="1">Belongs to the anaerobic coproporphyrinogen-III oxidase family. HemW subfamily.</text>
</comment>
<proteinExistence type="inferred from homology"/>
<feature type="domain" description="Radical SAM core" evidence="3">
    <location>
        <begin position="12"/>
        <end position="351"/>
    </location>
</feature>
<accession>E6QU84</accession>
<name>E6QU84_9ZZZZ</name>
<dbReference type="Gene3D" id="3.30.750.200">
    <property type="match status" value="1"/>
</dbReference>
<reference evidence="4" key="1">
    <citation type="submission" date="2009-10" db="EMBL/GenBank/DDBJ databases">
        <title>Diversity of trophic interactions inside an arsenic-rich microbial ecosystem.</title>
        <authorList>
            <person name="Bertin P.N."/>
            <person name="Heinrich-Salmeron A."/>
            <person name="Pelletier E."/>
            <person name="Goulhen-Chollet F."/>
            <person name="Arsene-Ploetze F."/>
            <person name="Gallien S."/>
            <person name="Calteau A."/>
            <person name="Vallenet D."/>
            <person name="Casiot C."/>
            <person name="Chane-Woon-Ming B."/>
            <person name="Giloteaux L."/>
            <person name="Barakat M."/>
            <person name="Bonnefoy V."/>
            <person name="Bruneel O."/>
            <person name="Chandler M."/>
            <person name="Cleiss J."/>
            <person name="Duran R."/>
            <person name="Elbaz-Poulichet F."/>
            <person name="Fonknechten N."/>
            <person name="Lauga B."/>
            <person name="Mornico D."/>
            <person name="Ortet P."/>
            <person name="Schaeffer C."/>
            <person name="Siguier P."/>
            <person name="Alexander Thil Smith A."/>
            <person name="Van Dorsselaer A."/>
            <person name="Weissenbach J."/>
            <person name="Medigue C."/>
            <person name="Le Paslier D."/>
        </authorList>
    </citation>
    <scope>NUCLEOTIDE SEQUENCE</scope>
</reference>
<sequence>MKPIHLALTPAPTSAPPLSLYIHLPWCVRKCPYCDFNSHTVPVSPHALLSPHRGERDEVSLRESDSNGHGESSPQIMKQHSRMPVSPHALLSPHRGERDEVSLRESDFNGHGESSPQIMKQHSRMPVSPHSLLSPHRGERDEVSLRESDFNGLPEQRYTDALIRDLEHALPHIWGRTVRSIFFGGGTPSLFSSAAIDRLLTAVRTLTHLDPFAEITLEANPGTVETQRFAEYRAAGINRLSLGIQSFNDRHLSALGRIHSSHEAHQAIAITAQHFDNFNLDLMYALPGQSPQQVAEELRTALSYQPPHLSCYHLTLEPNTPFYLNPPSLPDDDTAADMQAMIELQLAEAGYGHYETSAFALPRRQARHNLNYWQFGDYLGIGAGAHSKLSSHERILRQHRVPQPRAYMEKVEAGAETGQHLLSEQVVDRTAVGFEFMMNALRLTQGFDTALYTERTGMPISLLARSLDQAEQRGLIQRDLQRIAPTPHGQRFLNDLLQLFLPE</sequence>
<protein>
    <submittedName>
        <fullName evidence="4">Putative oxygen-independent coproporphyrinogen III oxidase (Modular protein)</fullName>
    </submittedName>
</protein>
<dbReference type="PANTHER" id="PTHR13932">
    <property type="entry name" value="COPROPORPHYRINIGEN III OXIDASE"/>
    <property type="match status" value="1"/>
</dbReference>
<dbReference type="InterPro" id="IPR004559">
    <property type="entry name" value="HemW-like"/>
</dbReference>
<organism evidence="4">
    <name type="scientific">mine drainage metagenome</name>
    <dbReference type="NCBI Taxonomy" id="410659"/>
    <lineage>
        <taxon>unclassified sequences</taxon>
        <taxon>metagenomes</taxon>
        <taxon>ecological metagenomes</taxon>
    </lineage>
</organism>
<dbReference type="PROSITE" id="PS51918">
    <property type="entry name" value="RADICAL_SAM"/>
    <property type="match status" value="1"/>
</dbReference>
<evidence type="ECO:0000259" key="3">
    <source>
        <dbReference type="PROSITE" id="PS51918"/>
    </source>
</evidence>
<dbReference type="GO" id="GO:0004109">
    <property type="term" value="F:coproporphyrinogen oxidase activity"/>
    <property type="evidence" value="ECO:0007669"/>
    <property type="project" value="InterPro"/>
</dbReference>
<dbReference type="InterPro" id="IPR058240">
    <property type="entry name" value="rSAM_sf"/>
</dbReference>
<evidence type="ECO:0000313" key="4">
    <source>
        <dbReference type="EMBL" id="CBI10806.1"/>
    </source>
</evidence>
<dbReference type="CDD" id="cd01335">
    <property type="entry name" value="Radical_SAM"/>
    <property type="match status" value="1"/>
</dbReference>
<dbReference type="PANTHER" id="PTHR13932:SF5">
    <property type="entry name" value="RADICAL S-ADENOSYL METHIONINE DOMAIN-CONTAINING PROTEIN 1, MITOCHONDRIAL"/>
    <property type="match status" value="1"/>
</dbReference>
<dbReference type="SMART" id="SM00729">
    <property type="entry name" value="Elp3"/>
    <property type="match status" value="1"/>
</dbReference>
<dbReference type="InterPro" id="IPR007197">
    <property type="entry name" value="rSAM"/>
</dbReference>
<evidence type="ECO:0000256" key="1">
    <source>
        <dbReference type="ARBA" id="ARBA00006100"/>
    </source>
</evidence>
<feature type="compositionally biased region" description="Polar residues" evidence="2">
    <location>
        <begin position="69"/>
        <end position="78"/>
    </location>
</feature>
<dbReference type="SFLD" id="SFLDS00029">
    <property type="entry name" value="Radical_SAM"/>
    <property type="match status" value="1"/>
</dbReference>
<dbReference type="EMBL" id="CABR01000106">
    <property type="protein sequence ID" value="CBI10806.1"/>
    <property type="molecule type" value="Genomic_DNA"/>
</dbReference>
<dbReference type="GO" id="GO:0051539">
    <property type="term" value="F:4 iron, 4 sulfur cluster binding"/>
    <property type="evidence" value="ECO:0007669"/>
    <property type="project" value="InterPro"/>
</dbReference>
<dbReference type="AlphaFoldDB" id="E6QU84"/>
<feature type="compositionally biased region" description="Basic and acidic residues" evidence="2">
    <location>
        <begin position="52"/>
        <end position="68"/>
    </location>
</feature>
<dbReference type="Pfam" id="PF04055">
    <property type="entry name" value="Radical_SAM"/>
    <property type="match status" value="1"/>
</dbReference>
<feature type="compositionally biased region" description="Basic and acidic residues" evidence="2">
    <location>
        <begin position="94"/>
        <end position="110"/>
    </location>
</feature>
<dbReference type="InterPro" id="IPR010723">
    <property type="entry name" value="HemN_C"/>
</dbReference>
<gene>
    <name evidence="4" type="ORF">CARN7_1603</name>
</gene>
<dbReference type="GO" id="GO:0006779">
    <property type="term" value="P:porphyrin-containing compound biosynthetic process"/>
    <property type="evidence" value="ECO:0007669"/>
    <property type="project" value="InterPro"/>
</dbReference>
<dbReference type="InterPro" id="IPR006638">
    <property type="entry name" value="Elp3/MiaA/NifB-like_rSAM"/>
</dbReference>
<dbReference type="InterPro" id="IPR034505">
    <property type="entry name" value="Coproporphyrinogen-III_oxidase"/>
</dbReference>
<dbReference type="Pfam" id="PF06969">
    <property type="entry name" value="HemN_C"/>
    <property type="match status" value="1"/>
</dbReference>
<evidence type="ECO:0000256" key="2">
    <source>
        <dbReference type="SAM" id="MobiDB-lite"/>
    </source>
</evidence>
<comment type="caution">
    <text evidence="4">The sequence shown here is derived from an EMBL/GenBank/DDBJ whole genome shotgun (WGS) entry which is preliminary data.</text>
</comment>
<dbReference type="NCBIfam" id="TIGR00539">
    <property type="entry name" value="hemN_rel"/>
    <property type="match status" value="1"/>
</dbReference>